<accession>A0A379MUI9</accession>
<evidence type="ECO:0000256" key="2">
    <source>
        <dbReference type="ARBA" id="ARBA00022475"/>
    </source>
</evidence>
<name>A0A379MUI9_9BACT</name>
<dbReference type="EMBL" id="UGVL01000001">
    <property type="protein sequence ID" value="SUE34527.1"/>
    <property type="molecule type" value="Genomic_DNA"/>
</dbReference>
<protein>
    <submittedName>
        <fullName evidence="7">Antiholin-like protein LrgA</fullName>
    </submittedName>
</protein>
<evidence type="ECO:0000256" key="5">
    <source>
        <dbReference type="ARBA" id="ARBA00023136"/>
    </source>
</evidence>
<dbReference type="RefSeq" id="WP_037291899.1">
    <property type="nucleotide sequence ID" value="NZ_CALVFX010000001.1"/>
</dbReference>
<keyword evidence="2" id="KW-1003">Cell membrane</keyword>
<dbReference type="OrthoDB" id="3176438at2"/>
<sequence>MKFLVQSFWLLFFYLLGLGLSVLIGGIIPGSVLGMVLLFMALAFGWLSPEKVSRVSELLIDNMVLFFLPAAVGLVTSVGLISANLVAILVAAGVSTVLIVAAVAVTQQRMEIRKRKRKIREGGHETR</sequence>
<dbReference type="Proteomes" id="UP000255233">
    <property type="component" value="Unassembled WGS sequence"/>
</dbReference>
<dbReference type="AlphaFoldDB" id="A0A379MUI9"/>
<feature type="transmembrane region" description="Helical" evidence="6">
    <location>
        <begin position="87"/>
        <end position="106"/>
    </location>
</feature>
<evidence type="ECO:0000256" key="3">
    <source>
        <dbReference type="ARBA" id="ARBA00022692"/>
    </source>
</evidence>
<keyword evidence="4 6" id="KW-1133">Transmembrane helix</keyword>
<reference evidence="7 8" key="1">
    <citation type="submission" date="2018-06" db="EMBL/GenBank/DDBJ databases">
        <authorList>
            <consortium name="Pathogen Informatics"/>
            <person name="Doyle S."/>
        </authorList>
    </citation>
    <scope>NUCLEOTIDE SEQUENCE [LARGE SCALE GENOMIC DNA]</scope>
    <source>
        <strain evidence="7 8">NCTC11190</strain>
    </source>
</reference>
<proteinExistence type="predicted"/>
<feature type="transmembrane region" description="Helical" evidence="6">
    <location>
        <begin position="59"/>
        <end position="81"/>
    </location>
</feature>
<dbReference type="InterPro" id="IPR005538">
    <property type="entry name" value="LrgA/CidA"/>
</dbReference>
<dbReference type="STRING" id="880526.GCA_000427365_02065"/>
<comment type="subcellular location">
    <subcellularLocation>
        <location evidence="1">Cell membrane</location>
        <topology evidence="1">Multi-pass membrane protein</topology>
    </subcellularLocation>
</comment>
<evidence type="ECO:0000313" key="8">
    <source>
        <dbReference type="Proteomes" id="UP000255233"/>
    </source>
</evidence>
<dbReference type="PANTHER" id="PTHR33931">
    <property type="entry name" value="HOLIN-LIKE PROTEIN CIDA-RELATED"/>
    <property type="match status" value="1"/>
</dbReference>
<keyword evidence="8" id="KW-1185">Reference proteome</keyword>
<keyword evidence="3 6" id="KW-0812">Transmembrane</keyword>
<feature type="transmembrane region" description="Helical" evidence="6">
    <location>
        <begin position="27"/>
        <end position="47"/>
    </location>
</feature>
<dbReference type="Pfam" id="PF03788">
    <property type="entry name" value="LrgA"/>
    <property type="match status" value="1"/>
</dbReference>
<dbReference type="PANTHER" id="PTHR33931:SF2">
    <property type="entry name" value="HOLIN-LIKE PROTEIN CIDA"/>
    <property type="match status" value="1"/>
</dbReference>
<evidence type="ECO:0000313" key="7">
    <source>
        <dbReference type="EMBL" id="SUE34527.1"/>
    </source>
</evidence>
<keyword evidence="5 6" id="KW-0472">Membrane</keyword>
<gene>
    <name evidence="7" type="primary">lrgA</name>
    <name evidence="7" type="ORF">NCTC11190_01755</name>
</gene>
<dbReference type="GO" id="GO:0005886">
    <property type="term" value="C:plasma membrane"/>
    <property type="evidence" value="ECO:0007669"/>
    <property type="project" value="UniProtKB-SubCell"/>
</dbReference>
<evidence type="ECO:0000256" key="1">
    <source>
        <dbReference type="ARBA" id="ARBA00004651"/>
    </source>
</evidence>
<evidence type="ECO:0000256" key="4">
    <source>
        <dbReference type="ARBA" id="ARBA00022989"/>
    </source>
</evidence>
<evidence type="ECO:0000256" key="6">
    <source>
        <dbReference type="SAM" id="Phobius"/>
    </source>
</evidence>
<organism evidence="7 8">
    <name type="scientific">Rikenella microfusus</name>
    <dbReference type="NCBI Taxonomy" id="28139"/>
    <lineage>
        <taxon>Bacteria</taxon>
        <taxon>Pseudomonadati</taxon>
        <taxon>Bacteroidota</taxon>
        <taxon>Bacteroidia</taxon>
        <taxon>Bacteroidales</taxon>
        <taxon>Rikenellaceae</taxon>
        <taxon>Rikenella</taxon>
    </lineage>
</organism>